<protein>
    <recommendedName>
        <fullName evidence="3">Restriction endonuclease</fullName>
    </recommendedName>
</protein>
<name>A0A1Y6FV19_9SPHN</name>
<sequence>MWGGIMCPIIPAMQRVPKIWRDGARGMSGREIGRGMLRFFEPDIFVETAAGQAAAMGLDTSVFRDQYRYRSFASLIRKDIGLAADLDLGVSMAHLYDYHYRTEFQFERRHAPPAYDFAGGTSEGSAFFEAAFGQFPKRRDLAYLSSIYRGALAAEQVEPSFDSWHTAITRGADCPLQMTIRDIETRVDRRRDPAIFIFDPLSSHDVIDFWNFRIRKTDVIPVNAHWIAESRDLILKFIRASFRPLPTNPNGVMINAAIHIGRSLDADTIIKALRLDEADLPEGSVSVTPWYEAIWKEYSEDYGYPPNRTILSVKSRDVQLTPSDGDRASIRFPVQAPDFEAMQRGHGPSWVNVLRIRQYGSDKLAVAMPSAALGGQFGYPSHASRDQFLTREGHVTFHHYASDEGYADLPKREGAIISWLKTKKIEATPSEAGRIASQVIEAVGGLSRVQLLGERPVVELLDKMARSRRDWPDGSSDEFQDRTASVKKWEAALGQIHRGGLAGWKTLDAYVEAGAIKLGLTSACPHCGKENWYSLDDIASMIGCSRCLKSFAYPQGKPLRRDIWKYRVVGPFATPHYAEGAYSVALTLHFLRNEIRSMSDFTYATGLNLDTGGSKLETDFFAWHGSDGIRYAHRDPDMFVGECKSLGTDVFKAKDITRLKELGTAVQGAYLVAATLKDELSTDEAGRLRKLASWGWRKKVPSPLIILTGVELFGDGPLSSIWENAGGRRAEIMASHGHIFDFRTFADASQQACLGMSDEEVARMRYWRRRRS</sequence>
<reference evidence="2" key="1">
    <citation type="submission" date="2017-04" db="EMBL/GenBank/DDBJ databases">
        <authorList>
            <person name="Varghese N."/>
            <person name="Submissions S."/>
        </authorList>
    </citation>
    <scope>NUCLEOTIDE SEQUENCE [LARGE SCALE GENOMIC DNA]</scope>
    <source>
        <strain evidence="2">UI2</strain>
    </source>
</reference>
<accession>A0A1Y6FV19</accession>
<evidence type="ECO:0000313" key="2">
    <source>
        <dbReference type="Proteomes" id="UP000194469"/>
    </source>
</evidence>
<evidence type="ECO:0008006" key="3">
    <source>
        <dbReference type="Google" id="ProtNLM"/>
    </source>
</evidence>
<proteinExistence type="predicted"/>
<dbReference type="AlphaFoldDB" id="A0A1Y6FV19"/>
<evidence type="ECO:0000313" key="1">
    <source>
        <dbReference type="EMBL" id="SMQ76383.1"/>
    </source>
</evidence>
<gene>
    <name evidence="1" type="ORF">SAMN06295984_1824</name>
</gene>
<dbReference type="EMBL" id="FXWL01000002">
    <property type="protein sequence ID" value="SMQ76383.1"/>
    <property type="molecule type" value="Genomic_DNA"/>
</dbReference>
<dbReference type="Proteomes" id="UP000194469">
    <property type="component" value="Unassembled WGS sequence"/>
</dbReference>
<organism evidence="1 2">
    <name type="scientific">Sphingopyxis terrae subsp. ummariensis</name>
    <dbReference type="NCBI Taxonomy" id="429001"/>
    <lineage>
        <taxon>Bacteria</taxon>
        <taxon>Pseudomonadati</taxon>
        <taxon>Pseudomonadota</taxon>
        <taxon>Alphaproteobacteria</taxon>
        <taxon>Sphingomonadales</taxon>
        <taxon>Sphingomonadaceae</taxon>
        <taxon>Sphingopyxis</taxon>
    </lineage>
</organism>
<keyword evidence="2" id="KW-1185">Reference proteome</keyword>